<dbReference type="PANTHER" id="PTHR43429:SF3">
    <property type="entry name" value="NITRITE REDUCTASE [NAD(P)H]"/>
    <property type="match status" value="1"/>
</dbReference>
<dbReference type="OrthoDB" id="9769238at2"/>
<comment type="cofactor">
    <cofactor evidence="1">
        <name>FAD</name>
        <dbReference type="ChEBI" id="CHEBI:57692"/>
    </cofactor>
</comment>
<evidence type="ECO:0000256" key="2">
    <source>
        <dbReference type="ARBA" id="ARBA00006442"/>
    </source>
</evidence>
<evidence type="ECO:0000313" key="6">
    <source>
        <dbReference type="EMBL" id="APG28102.1"/>
    </source>
</evidence>
<dbReference type="Proteomes" id="UP000182517">
    <property type="component" value="Chromosome"/>
</dbReference>
<dbReference type="KEGG" id="pef:A7E78_09765"/>
<sequence length="410" mass="45255">MKVVTVGTGMASADFVQQLRTEGFDGEIVMISDEPYAPYSPCVIPFYLAGDPLESVFWKGQDFYQRQQITPLLEHRVVEVDREQRLVRTEQGASESYDRLFYAAGSRSWCPQPDWLQTEGVFGFKTLTDMVAIDRYIRQQRIERAVVFGGGFIGVDAALALHHRGIEVTIVHRNNRLLSQMTDVEGGQFATERLANKAGLDVRLHATVDSLTIDAGQLRGITLNDGTTLDTAMLIVTTGVTPNSAPLTGTDDGVSVSAELLTEAGIYAAGDVALTRHLVSDAPGLYATYPNAQQQARVAARHLVHGTGHYDGSLNTNVLQKHIDFPIISVGVFEGEAVTWRQGDLFRRAYLQEGRINGYILIGDTRNAGHIHHLYVTREPVAHNIAEILADRRGVSHYRNLMQLQTPVTV</sequence>
<organism evidence="6 7">
    <name type="scientific">Syntrophotalea acetylenivorans</name>
    <dbReference type="NCBI Taxonomy" id="1842532"/>
    <lineage>
        <taxon>Bacteria</taxon>
        <taxon>Pseudomonadati</taxon>
        <taxon>Thermodesulfobacteriota</taxon>
        <taxon>Desulfuromonadia</taxon>
        <taxon>Desulfuromonadales</taxon>
        <taxon>Syntrophotaleaceae</taxon>
        <taxon>Syntrophotalea</taxon>
    </lineage>
</organism>
<dbReference type="Pfam" id="PF07992">
    <property type="entry name" value="Pyr_redox_2"/>
    <property type="match status" value="1"/>
</dbReference>
<protein>
    <submittedName>
        <fullName evidence="6">NADH oxidase</fullName>
    </submittedName>
</protein>
<dbReference type="Gene3D" id="3.50.50.60">
    <property type="entry name" value="FAD/NAD(P)-binding domain"/>
    <property type="match status" value="2"/>
</dbReference>
<dbReference type="AlphaFoldDB" id="A0A1L3GQ95"/>
<evidence type="ECO:0000256" key="4">
    <source>
        <dbReference type="ARBA" id="ARBA00022827"/>
    </source>
</evidence>
<evidence type="ECO:0000256" key="1">
    <source>
        <dbReference type="ARBA" id="ARBA00001974"/>
    </source>
</evidence>
<dbReference type="EMBL" id="CP015519">
    <property type="protein sequence ID" value="APG28102.1"/>
    <property type="molecule type" value="Genomic_DNA"/>
</dbReference>
<keyword evidence="3" id="KW-0285">Flavoprotein</keyword>
<dbReference type="InterPro" id="IPR050260">
    <property type="entry name" value="FAD-bd_OxRdtase"/>
</dbReference>
<reference evidence="6 7" key="1">
    <citation type="journal article" date="2017" name="Genome Announc.">
        <title>Complete Genome Sequences of Two Acetylene-Fermenting Pelobacter acetylenicus Strains.</title>
        <authorList>
            <person name="Sutton J.M."/>
            <person name="Baesman S.M."/>
            <person name="Fierst J.L."/>
            <person name="Poret-Peterson A.T."/>
            <person name="Oremland R.S."/>
            <person name="Dunlap D.S."/>
            <person name="Akob D.M."/>
        </authorList>
    </citation>
    <scope>NUCLEOTIDE SEQUENCE [LARGE SCALE GENOMIC DNA]</scope>
    <source>
        <strain evidence="6 7">SFB93</strain>
    </source>
</reference>
<name>A0A1L3GQ95_9BACT</name>
<comment type="similarity">
    <text evidence="2">Belongs to the FAD-dependent oxidoreductase family.</text>
</comment>
<dbReference type="GO" id="GO:0016491">
    <property type="term" value="F:oxidoreductase activity"/>
    <property type="evidence" value="ECO:0007669"/>
    <property type="project" value="InterPro"/>
</dbReference>
<gene>
    <name evidence="6" type="ORF">A7E78_09765</name>
</gene>
<feature type="domain" description="FAD/NAD(P)-binding" evidence="5">
    <location>
        <begin position="1"/>
        <end position="296"/>
    </location>
</feature>
<evidence type="ECO:0000313" key="7">
    <source>
        <dbReference type="Proteomes" id="UP000182517"/>
    </source>
</evidence>
<keyword evidence="4" id="KW-0274">FAD</keyword>
<dbReference type="STRING" id="1842532.A7E78_09765"/>
<evidence type="ECO:0000259" key="5">
    <source>
        <dbReference type="Pfam" id="PF07992"/>
    </source>
</evidence>
<proteinExistence type="inferred from homology"/>
<dbReference type="SUPFAM" id="SSF51905">
    <property type="entry name" value="FAD/NAD(P)-binding domain"/>
    <property type="match status" value="2"/>
</dbReference>
<dbReference type="PANTHER" id="PTHR43429">
    <property type="entry name" value="PYRIDINE NUCLEOTIDE-DISULFIDE OXIDOREDUCTASE DOMAIN-CONTAINING"/>
    <property type="match status" value="1"/>
</dbReference>
<dbReference type="InterPro" id="IPR023753">
    <property type="entry name" value="FAD/NAD-binding_dom"/>
</dbReference>
<keyword evidence="7" id="KW-1185">Reference proteome</keyword>
<dbReference type="InterPro" id="IPR036188">
    <property type="entry name" value="FAD/NAD-bd_sf"/>
</dbReference>
<accession>A0A1L3GQ95</accession>
<evidence type="ECO:0000256" key="3">
    <source>
        <dbReference type="ARBA" id="ARBA00022630"/>
    </source>
</evidence>
<dbReference type="RefSeq" id="WP_072284062.1">
    <property type="nucleotide sequence ID" value="NZ_CP015519.1"/>
</dbReference>